<dbReference type="PANTHER" id="PTHR37937">
    <property type="entry name" value="CONJUGATIVE TRANSFER: DNA TRANSPORT"/>
    <property type="match status" value="1"/>
</dbReference>
<evidence type="ECO:0000313" key="8">
    <source>
        <dbReference type="Proteomes" id="UP000007882"/>
    </source>
</evidence>
<sequence>MGAGGPENRWWLMRGDDETFRISLGDREGERVRAEPFGPALVLGPHRSRKTTGVVVPALLEWPGPALVTSIREDVIEQTLEARRRHGEVMIIDPGGVLEEWPDRVGWSPLDFIASWDDAMLTARIMVDAGHRRGGVNENHWTEAAIRLLAPFLYAAARGDRTMADVMRWIGTQAEDEAAAIIEGLGDDEGAEVAKVTLTRDEQQRAVVYLSLEVAIAVWHFSSVQNLADAEPRFQMSKFLNGRNNTVYVCAPPNAQHEFRPYFTTFIPLFVRSVYRANRGFASSLLDLRGPVAALEESESPVKPLLMALDDAGSVAPIPDLGGLVSTASKAAIQLITVCTDVSQLRSVYGENLARSIVNNHSSVLVLPGGHDTATAELSEQLLGSARPAGLPAARTSAEALRILPRGRALCVTGTAPPEIIELRSSVADPDLLALRGVTDGDY</sequence>
<dbReference type="Gene3D" id="3.40.50.300">
    <property type="entry name" value="P-loop containing nucleotide triphosphate hydrolases"/>
    <property type="match status" value="1"/>
</dbReference>
<dbReference type="OrthoDB" id="226701at2"/>
<evidence type="ECO:0000313" key="7">
    <source>
        <dbReference type="EMBL" id="BAL90531.1"/>
    </source>
</evidence>
<keyword evidence="8" id="KW-1185">Reference proteome</keyword>
<dbReference type="InterPro" id="IPR003688">
    <property type="entry name" value="TraG/VirD4"/>
</dbReference>
<keyword evidence="5" id="KW-1133">Transmembrane helix</keyword>
<evidence type="ECO:0000256" key="6">
    <source>
        <dbReference type="ARBA" id="ARBA00023136"/>
    </source>
</evidence>
<comment type="similarity">
    <text evidence="2">Belongs to the VirD4/TraG family.</text>
</comment>
<dbReference type="KEGG" id="ams:AMIS_53110"/>
<evidence type="ECO:0000256" key="3">
    <source>
        <dbReference type="ARBA" id="ARBA00022475"/>
    </source>
</evidence>
<protein>
    <recommendedName>
        <fullName evidence="9">TraD/TraG TraM recognition site domain-containing protein</fullName>
    </recommendedName>
</protein>
<dbReference type="EMBL" id="AP012319">
    <property type="protein sequence ID" value="BAL90531.1"/>
    <property type="molecule type" value="Genomic_DNA"/>
</dbReference>
<comment type="subcellular location">
    <subcellularLocation>
        <location evidence="1">Cell membrane</location>
        <topology evidence="1">Multi-pass membrane protein</topology>
    </subcellularLocation>
</comment>
<keyword evidence="6" id="KW-0472">Membrane</keyword>
<name>I0HBZ4_ACTM4</name>
<evidence type="ECO:0000256" key="4">
    <source>
        <dbReference type="ARBA" id="ARBA00022692"/>
    </source>
</evidence>
<organism evidence="7 8">
    <name type="scientific">Actinoplanes missouriensis (strain ATCC 14538 / DSM 43046 / CBS 188.64 / JCM 3121 / NBRC 102363 / NCIMB 12654 / NRRL B-3342 / UNCC 431)</name>
    <dbReference type="NCBI Taxonomy" id="512565"/>
    <lineage>
        <taxon>Bacteria</taxon>
        <taxon>Bacillati</taxon>
        <taxon>Actinomycetota</taxon>
        <taxon>Actinomycetes</taxon>
        <taxon>Micromonosporales</taxon>
        <taxon>Micromonosporaceae</taxon>
        <taxon>Actinoplanes</taxon>
    </lineage>
</organism>
<proteinExistence type="inferred from homology"/>
<evidence type="ECO:0000256" key="2">
    <source>
        <dbReference type="ARBA" id="ARBA00008806"/>
    </source>
</evidence>
<dbReference type="eggNOG" id="COG3505">
    <property type="taxonomic scope" value="Bacteria"/>
</dbReference>
<keyword evidence="3" id="KW-1003">Cell membrane</keyword>
<dbReference type="InterPro" id="IPR027417">
    <property type="entry name" value="P-loop_NTPase"/>
</dbReference>
<gene>
    <name evidence="7" type="ordered locus">AMIS_53110</name>
</gene>
<evidence type="ECO:0008006" key="9">
    <source>
        <dbReference type="Google" id="ProtNLM"/>
    </source>
</evidence>
<evidence type="ECO:0000256" key="1">
    <source>
        <dbReference type="ARBA" id="ARBA00004651"/>
    </source>
</evidence>
<dbReference type="Pfam" id="PF02534">
    <property type="entry name" value="T4SS-DNA_transf"/>
    <property type="match status" value="1"/>
</dbReference>
<dbReference type="PATRIC" id="fig|512565.3.peg.5305"/>
<dbReference type="Proteomes" id="UP000007882">
    <property type="component" value="Chromosome"/>
</dbReference>
<dbReference type="CDD" id="cd01127">
    <property type="entry name" value="TrwB_TraG_TraD_VirD4"/>
    <property type="match status" value="1"/>
</dbReference>
<reference evidence="7 8" key="1">
    <citation type="submission" date="2012-02" db="EMBL/GenBank/DDBJ databases">
        <title>Complete genome sequence of Actinoplanes missouriensis 431 (= NBRC 102363).</title>
        <authorList>
            <person name="Ohnishi Y."/>
            <person name="Ishikawa J."/>
            <person name="Sekine M."/>
            <person name="Hosoyama A."/>
            <person name="Harada T."/>
            <person name="Narita H."/>
            <person name="Hata T."/>
            <person name="Konno Y."/>
            <person name="Tutikane K."/>
            <person name="Fujita N."/>
            <person name="Horinouchi S."/>
            <person name="Hayakawa M."/>
        </authorList>
    </citation>
    <scope>NUCLEOTIDE SEQUENCE [LARGE SCALE GENOMIC DNA]</scope>
    <source>
        <strain evidence="8">ATCC 14538 / DSM 43046 / CBS 188.64 / JCM 3121 / NBRC 102363 / NCIMB 12654 / NRRL B-3342 / UNCC 431</strain>
    </source>
</reference>
<dbReference type="SUPFAM" id="SSF52540">
    <property type="entry name" value="P-loop containing nucleoside triphosphate hydrolases"/>
    <property type="match status" value="1"/>
</dbReference>
<dbReference type="InterPro" id="IPR051539">
    <property type="entry name" value="T4SS-coupling_protein"/>
</dbReference>
<keyword evidence="4" id="KW-0812">Transmembrane</keyword>
<dbReference type="HOGENOM" id="CLU_617698_0_0_11"/>
<dbReference type="AlphaFoldDB" id="I0HBZ4"/>
<dbReference type="STRING" id="512565.AMIS_53110"/>
<dbReference type="PANTHER" id="PTHR37937:SF1">
    <property type="entry name" value="CONJUGATIVE TRANSFER: DNA TRANSPORT"/>
    <property type="match status" value="1"/>
</dbReference>
<dbReference type="GO" id="GO:0005886">
    <property type="term" value="C:plasma membrane"/>
    <property type="evidence" value="ECO:0007669"/>
    <property type="project" value="UniProtKB-SubCell"/>
</dbReference>
<accession>I0HBZ4</accession>
<evidence type="ECO:0000256" key="5">
    <source>
        <dbReference type="ARBA" id="ARBA00022989"/>
    </source>
</evidence>